<sequence length="100" mass="11360">MKLAERVLIYVYISDNENENDDVIQPEEEGGAEYALELGLKDLVKNTGTIEPEEGGFARNEKDDKWKLYEGQEWSTVKTARHYIRTVGIKIILTGTSLIV</sequence>
<evidence type="ECO:0000313" key="1">
    <source>
        <dbReference type="EMBL" id="KAF5199319.1"/>
    </source>
</evidence>
<gene>
    <name evidence="1" type="ORF">FRX31_011094</name>
</gene>
<accession>A0A7J6WPM2</accession>
<dbReference type="AlphaFoldDB" id="A0A7J6WPM2"/>
<evidence type="ECO:0000313" key="2">
    <source>
        <dbReference type="Proteomes" id="UP000554482"/>
    </source>
</evidence>
<organism evidence="1 2">
    <name type="scientific">Thalictrum thalictroides</name>
    <name type="common">Rue-anemone</name>
    <name type="synonym">Anemone thalictroides</name>
    <dbReference type="NCBI Taxonomy" id="46969"/>
    <lineage>
        <taxon>Eukaryota</taxon>
        <taxon>Viridiplantae</taxon>
        <taxon>Streptophyta</taxon>
        <taxon>Embryophyta</taxon>
        <taxon>Tracheophyta</taxon>
        <taxon>Spermatophyta</taxon>
        <taxon>Magnoliopsida</taxon>
        <taxon>Ranunculales</taxon>
        <taxon>Ranunculaceae</taxon>
        <taxon>Thalictroideae</taxon>
        <taxon>Thalictrum</taxon>
    </lineage>
</organism>
<dbReference type="EMBL" id="JABWDY010012141">
    <property type="protein sequence ID" value="KAF5199319.1"/>
    <property type="molecule type" value="Genomic_DNA"/>
</dbReference>
<proteinExistence type="predicted"/>
<protein>
    <submittedName>
        <fullName evidence="1">Uncharacterized protein</fullName>
    </submittedName>
</protein>
<keyword evidence="2" id="KW-1185">Reference proteome</keyword>
<comment type="caution">
    <text evidence="1">The sequence shown here is derived from an EMBL/GenBank/DDBJ whole genome shotgun (WGS) entry which is preliminary data.</text>
</comment>
<reference evidence="1 2" key="1">
    <citation type="submission" date="2020-06" db="EMBL/GenBank/DDBJ databases">
        <title>Transcriptomic and genomic resources for Thalictrum thalictroides and T. hernandezii: Facilitating candidate gene discovery in an emerging model plant lineage.</title>
        <authorList>
            <person name="Arias T."/>
            <person name="Riano-Pachon D.M."/>
            <person name="Di Stilio V.S."/>
        </authorList>
    </citation>
    <scope>NUCLEOTIDE SEQUENCE [LARGE SCALE GENOMIC DNA]</scope>
    <source>
        <strain evidence="2">cv. WT478/WT964</strain>
        <tissue evidence="1">Leaves</tissue>
    </source>
</reference>
<dbReference type="Proteomes" id="UP000554482">
    <property type="component" value="Unassembled WGS sequence"/>
</dbReference>
<name>A0A7J6WPM2_THATH</name>